<protein>
    <recommendedName>
        <fullName evidence="1">TIM-barrel domain-containing protein</fullName>
    </recommendedName>
</protein>
<proteinExistence type="predicted"/>
<dbReference type="InterPro" id="IPR009215">
    <property type="entry name" value="TIM-br_IGPS-like"/>
</dbReference>
<comment type="caution">
    <text evidence="2">The sequence shown here is derived from an EMBL/GenBank/DDBJ whole genome shotgun (WGS) entry which is preliminary data.</text>
</comment>
<dbReference type="Proteomes" id="UP000179157">
    <property type="component" value="Unassembled WGS sequence"/>
</dbReference>
<dbReference type="Pfam" id="PF09370">
    <property type="entry name" value="PEP_hydrolase"/>
    <property type="match status" value="1"/>
</dbReference>
<organism evidence="2 3">
    <name type="scientific">Fraserbacteria sp. (strain RBG_16_55_9)</name>
    <dbReference type="NCBI Taxonomy" id="1817864"/>
    <lineage>
        <taxon>Bacteria</taxon>
        <taxon>Candidatus Fraseribacteriota</taxon>
    </lineage>
</organism>
<evidence type="ECO:0000259" key="1">
    <source>
        <dbReference type="Pfam" id="PF09370"/>
    </source>
</evidence>
<sequence>MRTRFSRKQILERLRGKVDKGEPIFVANAAAGMVARYAERNGADMVSVHSWARFRYRGHPEPLATLWWGGSNAMKDNVFDVHHEIENALDNVPLVVGLEAYDSLNRHTDKLLARAAGIGYDGIQNFPSLGYYKPMRWLRDGVGFGFNRELEMIEMASKRDMFTMAYAFWPEDAKEFAKRGADVIIAHAGWDTGGSTGAPAPGTVAFDFEKEGFRGYPRDLNGTILVAQEIATAAREVNSAQIVLVTGGSLNSPESAEQVMAKCDVDGFEVGHAIDAMPIEKELMRIGDEYKSLRLNPKNPNVKMHAKA</sequence>
<gene>
    <name evidence="2" type="ORF">A2Z21_00295</name>
</gene>
<dbReference type="Gene3D" id="3.20.20.70">
    <property type="entry name" value="Aldolase class I"/>
    <property type="match status" value="1"/>
</dbReference>
<dbReference type="EMBL" id="MFGX01000082">
    <property type="protein sequence ID" value="OGF54410.1"/>
    <property type="molecule type" value="Genomic_DNA"/>
</dbReference>
<dbReference type="AlphaFoldDB" id="A0A1F5UTF7"/>
<reference evidence="2 3" key="1">
    <citation type="journal article" date="2016" name="Nat. Commun.">
        <title>Thousands of microbial genomes shed light on interconnected biogeochemical processes in an aquifer system.</title>
        <authorList>
            <person name="Anantharaman K."/>
            <person name="Brown C.T."/>
            <person name="Hug L.A."/>
            <person name="Sharon I."/>
            <person name="Castelle C.J."/>
            <person name="Probst A.J."/>
            <person name="Thomas B.C."/>
            <person name="Singh A."/>
            <person name="Wilkins M.J."/>
            <person name="Karaoz U."/>
            <person name="Brodie E.L."/>
            <person name="Williams K.H."/>
            <person name="Hubbard S.S."/>
            <person name="Banfield J.F."/>
        </authorList>
    </citation>
    <scope>NUCLEOTIDE SEQUENCE [LARGE SCALE GENOMIC DNA]</scope>
    <source>
        <strain evidence="3">RBG_16_55_9</strain>
    </source>
</reference>
<dbReference type="SUPFAM" id="SSF51621">
    <property type="entry name" value="Phosphoenolpyruvate/pyruvate domain"/>
    <property type="match status" value="1"/>
</dbReference>
<dbReference type="STRING" id="1817864.A2Z21_00295"/>
<dbReference type="PANTHER" id="PTHR31862:SF1">
    <property type="entry name" value="UPF0261 DOMAIN PROTEIN (AFU_ORTHOLOGUE AFUA_1G10120)"/>
    <property type="match status" value="1"/>
</dbReference>
<dbReference type="PANTHER" id="PTHR31862">
    <property type="entry name" value="UPF0261 DOMAIN PROTEIN (AFU_ORTHOLOGUE AFUA_1G10120)"/>
    <property type="match status" value="1"/>
</dbReference>
<dbReference type="InterPro" id="IPR013785">
    <property type="entry name" value="Aldolase_TIM"/>
</dbReference>
<evidence type="ECO:0000313" key="3">
    <source>
        <dbReference type="Proteomes" id="UP000179157"/>
    </source>
</evidence>
<feature type="domain" description="TIM-barrel" evidence="1">
    <location>
        <begin position="9"/>
        <end position="292"/>
    </location>
</feature>
<accession>A0A1F5UTF7</accession>
<name>A0A1F5UTF7_FRAXR</name>
<dbReference type="InterPro" id="IPR015813">
    <property type="entry name" value="Pyrv/PenolPyrv_kinase-like_dom"/>
</dbReference>
<evidence type="ECO:0000313" key="2">
    <source>
        <dbReference type="EMBL" id="OGF54410.1"/>
    </source>
</evidence>
<dbReference type="InterPro" id="IPR051353">
    <property type="entry name" value="Tobamovirus_resist_UPF0261"/>
</dbReference>
<dbReference type="GO" id="GO:0003824">
    <property type="term" value="F:catalytic activity"/>
    <property type="evidence" value="ECO:0007669"/>
    <property type="project" value="InterPro"/>
</dbReference>